<dbReference type="InterPro" id="IPR036291">
    <property type="entry name" value="NAD(P)-bd_dom_sf"/>
</dbReference>
<feature type="domain" description="NAD(P)-binding" evidence="1">
    <location>
        <begin position="8"/>
        <end position="188"/>
    </location>
</feature>
<evidence type="ECO:0000259" key="1">
    <source>
        <dbReference type="Pfam" id="PF13460"/>
    </source>
</evidence>
<dbReference type="EMBL" id="WBWX01000005">
    <property type="protein sequence ID" value="KAB2796185.1"/>
    <property type="molecule type" value="Genomic_DNA"/>
</dbReference>
<evidence type="ECO:0000313" key="4">
    <source>
        <dbReference type="Proteomes" id="UP000441102"/>
    </source>
</evidence>
<dbReference type="CDD" id="cd05267">
    <property type="entry name" value="SDR_a6"/>
    <property type="match status" value="1"/>
</dbReference>
<dbReference type="PANTHER" id="PTHR15020:SF50">
    <property type="entry name" value="UPF0659 PROTEIN YMR090W"/>
    <property type="match status" value="1"/>
</dbReference>
<evidence type="ECO:0000313" key="2">
    <source>
        <dbReference type="EMBL" id="KAB2770037.1"/>
    </source>
</evidence>
<dbReference type="AlphaFoldDB" id="A0A011SVS1"/>
<reference evidence="4 5" key="1">
    <citation type="submission" date="2019-09" db="EMBL/GenBank/DDBJ databases">
        <title>Taxonomic organization of the family Brucellaceae based on a phylogenomic approach.</title>
        <authorList>
            <person name="Leclercq S."/>
            <person name="Cloeckaert A."/>
            <person name="Zygmunt M.S."/>
        </authorList>
    </citation>
    <scope>NUCLEOTIDE SEQUENCE [LARGE SCALE GENOMIC DNA]</scope>
    <source>
        <strain evidence="3 4">CCUG 34461</strain>
        <strain evidence="2 5">LMG 3313</strain>
    </source>
</reference>
<dbReference type="RefSeq" id="WP_036588218.1">
    <property type="nucleotide sequence ID" value="NZ_CP103346.1"/>
</dbReference>
<evidence type="ECO:0000313" key="5">
    <source>
        <dbReference type="Proteomes" id="UP000481876"/>
    </source>
</evidence>
<dbReference type="PANTHER" id="PTHR15020">
    <property type="entry name" value="FLAVIN REDUCTASE-RELATED"/>
    <property type="match status" value="1"/>
</dbReference>
<gene>
    <name evidence="2" type="ORF">F9L04_10535</name>
    <name evidence="3" type="ORF">F9L06_15610</name>
</gene>
<accession>A0A011SVS1</accession>
<dbReference type="EMBL" id="WBWS01000009">
    <property type="protein sequence ID" value="KAB2770037.1"/>
    <property type="molecule type" value="Genomic_DNA"/>
</dbReference>
<dbReference type="SUPFAM" id="SSF51735">
    <property type="entry name" value="NAD(P)-binding Rossmann-fold domains"/>
    <property type="match status" value="1"/>
</dbReference>
<evidence type="ECO:0000313" key="3">
    <source>
        <dbReference type="EMBL" id="KAB2796185.1"/>
    </source>
</evidence>
<protein>
    <submittedName>
        <fullName evidence="3">SDR family oxidoreductase</fullName>
    </submittedName>
</protein>
<dbReference type="Proteomes" id="UP000441102">
    <property type="component" value="Unassembled WGS sequence"/>
</dbReference>
<name>A0A011SVS1_BRUAN</name>
<comment type="caution">
    <text evidence="3">The sequence shown here is derived from an EMBL/GenBank/DDBJ whole genome shotgun (WGS) entry which is preliminary data.</text>
</comment>
<dbReference type="Gene3D" id="3.40.50.720">
    <property type="entry name" value="NAD(P)-binding Rossmann-like Domain"/>
    <property type="match status" value="1"/>
</dbReference>
<dbReference type="InterPro" id="IPR016040">
    <property type="entry name" value="NAD(P)-bd_dom"/>
</dbReference>
<dbReference type="Proteomes" id="UP000481876">
    <property type="component" value="Unassembled WGS sequence"/>
</dbReference>
<dbReference type="Pfam" id="PF13460">
    <property type="entry name" value="NAD_binding_10"/>
    <property type="match status" value="1"/>
</dbReference>
<sequence length="211" mass="22909">MVKILILGASGQIARHVVDMLVSRNDAELTLFQRDAGKLSRDVAVNARIIEGDVHNAAKLKEAMLGQNVVYANLAGDVDAQADAIINAMQGTGVRKLIFCTTLGIYDEVPGKFGEWNKREIGEYLPPYRKAADAIEASGLDYAILRPAWLTDVDEVDYEITERNEPFKGTEVARKSVAALVVELLQAPGALGDRNIGVNKPNSNGDKPAFM</sequence>
<proteinExistence type="predicted"/>
<organism evidence="3 4">
    <name type="scientific">Brucella anthropi</name>
    <name type="common">Ochrobactrum anthropi</name>
    <dbReference type="NCBI Taxonomy" id="529"/>
    <lineage>
        <taxon>Bacteria</taxon>
        <taxon>Pseudomonadati</taxon>
        <taxon>Pseudomonadota</taxon>
        <taxon>Alphaproteobacteria</taxon>
        <taxon>Hyphomicrobiales</taxon>
        <taxon>Brucellaceae</taxon>
        <taxon>Brucella/Ochrobactrum group</taxon>
        <taxon>Brucella</taxon>
    </lineage>
</organism>